<evidence type="ECO:0000259" key="1">
    <source>
        <dbReference type="Pfam" id="PF13443"/>
    </source>
</evidence>
<name>A0A6J5NR93_9CAUD</name>
<dbReference type="InterPro" id="IPR001387">
    <property type="entry name" value="Cro/C1-type_HTH"/>
</dbReference>
<gene>
    <name evidence="2" type="ORF">UFOVP681_37</name>
</gene>
<protein>
    <recommendedName>
        <fullName evidence="1">HTH cro/C1-type domain-containing protein</fullName>
    </recommendedName>
</protein>
<proteinExistence type="predicted"/>
<reference evidence="2" key="1">
    <citation type="submission" date="2020-04" db="EMBL/GenBank/DDBJ databases">
        <authorList>
            <person name="Chiriac C."/>
            <person name="Salcher M."/>
            <person name="Ghai R."/>
            <person name="Kavagutti S V."/>
        </authorList>
    </citation>
    <scope>NUCLEOTIDE SEQUENCE</scope>
</reference>
<dbReference type="SUPFAM" id="SSF47413">
    <property type="entry name" value="lambda repressor-like DNA-binding domains"/>
    <property type="match status" value="1"/>
</dbReference>
<organism evidence="2">
    <name type="scientific">uncultured Caudovirales phage</name>
    <dbReference type="NCBI Taxonomy" id="2100421"/>
    <lineage>
        <taxon>Viruses</taxon>
        <taxon>Duplodnaviria</taxon>
        <taxon>Heunggongvirae</taxon>
        <taxon>Uroviricota</taxon>
        <taxon>Caudoviricetes</taxon>
        <taxon>Peduoviridae</taxon>
        <taxon>Maltschvirus</taxon>
        <taxon>Maltschvirus maltsch</taxon>
    </lineage>
</organism>
<sequence length="62" mass="7018">MLTLGQIREFLADRRLDVVSEKTGLHRNTLAAIRDGINENPTLKTIEALSDYFASQCERVAR</sequence>
<dbReference type="Gene3D" id="1.10.260.40">
    <property type="entry name" value="lambda repressor-like DNA-binding domains"/>
    <property type="match status" value="1"/>
</dbReference>
<accession>A0A6J5NR93</accession>
<dbReference type="GO" id="GO:0003677">
    <property type="term" value="F:DNA binding"/>
    <property type="evidence" value="ECO:0007669"/>
    <property type="project" value="InterPro"/>
</dbReference>
<evidence type="ECO:0000313" key="2">
    <source>
        <dbReference type="EMBL" id="CAB4157694.1"/>
    </source>
</evidence>
<dbReference type="EMBL" id="LR796657">
    <property type="protein sequence ID" value="CAB4157694.1"/>
    <property type="molecule type" value="Genomic_DNA"/>
</dbReference>
<dbReference type="Pfam" id="PF13443">
    <property type="entry name" value="HTH_26"/>
    <property type="match status" value="1"/>
</dbReference>
<feature type="domain" description="HTH cro/C1-type" evidence="1">
    <location>
        <begin position="7"/>
        <end position="53"/>
    </location>
</feature>
<dbReference type="InterPro" id="IPR010982">
    <property type="entry name" value="Lambda_DNA-bd_dom_sf"/>
</dbReference>